<protein>
    <submittedName>
        <fullName evidence="6">LemA family protein</fullName>
    </submittedName>
</protein>
<dbReference type="InterPro" id="IPR007156">
    <property type="entry name" value="MamQ_LemA"/>
</dbReference>
<dbReference type="Pfam" id="PF04011">
    <property type="entry name" value="LemA"/>
    <property type="match status" value="1"/>
</dbReference>
<evidence type="ECO:0000256" key="3">
    <source>
        <dbReference type="ARBA" id="ARBA00022692"/>
    </source>
</evidence>
<accession>A0ABT6WK29</accession>
<evidence type="ECO:0000256" key="2">
    <source>
        <dbReference type="ARBA" id="ARBA00008854"/>
    </source>
</evidence>
<evidence type="ECO:0000313" key="6">
    <source>
        <dbReference type="EMBL" id="MDI6100078.1"/>
    </source>
</evidence>
<dbReference type="EMBL" id="JASCTH010000009">
    <property type="protein sequence ID" value="MDI6100078.1"/>
    <property type="molecule type" value="Genomic_DNA"/>
</dbReference>
<dbReference type="InterPro" id="IPR023353">
    <property type="entry name" value="LemA-like_dom_sf"/>
</dbReference>
<comment type="caution">
    <text evidence="6">The sequence shown here is derived from an EMBL/GenBank/DDBJ whole genome shotgun (WGS) entry which is preliminary data.</text>
</comment>
<organism evidence="6 7">
    <name type="scientific">Actinoplanes sandaracinus</name>
    <dbReference type="NCBI Taxonomy" id="3045177"/>
    <lineage>
        <taxon>Bacteria</taxon>
        <taxon>Bacillati</taxon>
        <taxon>Actinomycetota</taxon>
        <taxon>Actinomycetes</taxon>
        <taxon>Micromonosporales</taxon>
        <taxon>Micromonosporaceae</taxon>
        <taxon>Actinoplanes</taxon>
    </lineage>
</organism>
<evidence type="ECO:0000256" key="4">
    <source>
        <dbReference type="ARBA" id="ARBA00022989"/>
    </source>
</evidence>
<dbReference type="RefSeq" id="WP_282760668.1">
    <property type="nucleotide sequence ID" value="NZ_JASCTH010000009.1"/>
</dbReference>
<proteinExistence type="inferred from homology"/>
<dbReference type="PANTHER" id="PTHR34478:SF1">
    <property type="entry name" value="PROTEIN LEMA"/>
    <property type="match status" value="1"/>
</dbReference>
<sequence length="185" mass="20296">MTVIFITLIALIVLTLLWAVVAYNRLVRLRTQVEASWAQIHVQLKRRHSLVPNLVETVRGYATHELQTFAAVTAARQGAEHQGGDVAARATAENALTSALGRLIAVAEAYPQLAASASFRDLQGELANTEDKIAYARQFYNLAVQKYNGAVASVPTSLIAAVTGQRARQYFEATGEEQRDVRVQF</sequence>
<evidence type="ECO:0000256" key="1">
    <source>
        <dbReference type="ARBA" id="ARBA00004167"/>
    </source>
</evidence>
<comment type="similarity">
    <text evidence="2">Belongs to the LemA family.</text>
</comment>
<dbReference type="Proteomes" id="UP001241758">
    <property type="component" value="Unassembled WGS sequence"/>
</dbReference>
<dbReference type="SUPFAM" id="SSF140478">
    <property type="entry name" value="LemA-like"/>
    <property type="match status" value="1"/>
</dbReference>
<reference evidence="6 7" key="1">
    <citation type="submission" date="2023-05" db="EMBL/GenBank/DDBJ databases">
        <title>Actinoplanes sp. NEAU-A12 genome sequencing.</title>
        <authorList>
            <person name="Wang Z.-S."/>
        </authorList>
    </citation>
    <scope>NUCLEOTIDE SEQUENCE [LARGE SCALE GENOMIC DNA]</scope>
    <source>
        <strain evidence="6 7">NEAU-A12</strain>
    </source>
</reference>
<evidence type="ECO:0000313" key="7">
    <source>
        <dbReference type="Proteomes" id="UP001241758"/>
    </source>
</evidence>
<keyword evidence="7" id="KW-1185">Reference proteome</keyword>
<dbReference type="PANTHER" id="PTHR34478">
    <property type="entry name" value="PROTEIN LEMA"/>
    <property type="match status" value="1"/>
</dbReference>
<name>A0ABT6WK29_9ACTN</name>
<gene>
    <name evidence="6" type="ORF">QLQ12_15860</name>
</gene>
<comment type="subcellular location">
    <subcellularLocation>
        <location evidence="1">Membrane</location>
        <topology evidence="1">Single-pass membrane protein</topology>
    </subcellularLocation>
</comment>
<dbReference type="Gene3D" id="1.20.1440.20">
    <property type="entry name" value="LemA-like domain"/>
    <property type="match status" value="1"/>
</dbReference>
<keyword evidence="3" id="KW-0812">Transmembrane</keyword>
<keyword evidence="4" id="KW-1133">Transmembrane helix</keyword>
<evidence type="ECO:0000256" key="5">
    <source>
        <dbReference type="ARBA" id="ARBA00023136"/>
    </source>
</evidence>
<keyword evidence="5" id="KW-0472">Membrane</keyword>